<evidence type="ECO:0000313" key="2">
    <source>
        <dbReference type="EMBL" id="GAK31844.1"/>
    </source>
</evidence>
<proteinExistence type="predicted"/>
<sequence>MEEENMSMFDQLFVLGSFAVVFTTWAIILGIVSFLTLLTPKNIKRFSRGIFRIIRYGILRSAGIGSKSAFELILHK</sequence>
<reference evidence="3" key="1">
    <citation type="journal article" date="2014" name="Genome Announc.">
        <title>Draft genome sequence of Weissella oryzae SG25T, isolated from fermented rice grains.</title>
        <authorList>
            <person name="Tanizawa Y."/>
            <person name="Fujisawa T."/>
            <person name="Mochizuki T."/>
            <person name="Kaminuma E."/>
            <person name="Suzuki Y."/>
            <person name="Nakamura Y."/>
            <person name="Tohno M."/>
        </authorList>
    </citation>
    <scope>NUCLEOTIDE SEQUENCE [LARGE SCALE GENOMIC DNA]</scope>
    <source>
        <strain evidence="3">DSM 25784 / JCM 18191 / LMG 30913 / SG25</strain>
    </source>
</reference>
<gene>
    <name evidence="2" type="ORF">WOSG25_170270</name>
</gene>
<evidence type="ECO:0000256" key="1">
    <source>
        <dbReference type="SAM" id="Phobius"/>
    </source>
</evidence>
<dbReference type="AlphaFoldDB" id="A0A069CWM3"/>
<keyword evidence="1" id="KW-1133">Transmembrane helix</keyword>
<organism evidence="2 3">
    <name type="scientific">Weissella oryzae (strain DSM 25784 / JCM 18191 / LMG 30913 / SG25)</name>
    <dbReference type="NCBI Taxonomy" id="1329250"/>
    <lineage>
        <taxon>Bacteria</taxon>
        <taxon>Bacillati</taxon>
        <taxon>Bacillota</taxon>
        <taxon>Bacilli</taxon>
        <taxon>Lactobacillales</taxon>
        <taxon>Lactobacillaceae</taxon>
        <taxon>Weissella</taxon>
    </lineage>
</organism>
<dbReference type="STRING" id="1329250.WOSG25_170270"/>
<dbReference type="EMBL" id="DF820500">
    <property type="protein sequence ID" value="GAK31844.1"/>
    <property type="molecule type" value="Genomic_DNA"/>
</dbReference>
<protein>
    <submittedName>
        <fullName evidence="2">Uncharacterized protein</fullName>
    </submittedName>
</protein>
<keyword evidence="3" id="KW-1185">Reference proteome</keyword>
<accession>A0A069CWM3</accession>
<feature type="transmembrane region" description="Helical" evidence="1">
    <location>
        <begin position="12"/>
        <end position="38"/>
    </location>
</feature>
<keyword evidence="1" id="KW-0472">Membrane</keyword>
<keyword evidence="1" id="KW-0812">Transmembrane</keyword>
<name>A0A069CWM3_WEIOS</name>
<evidence type="ECO:0000313" key="3">
    <source>
        <dbReference type="Proteomes" id="UP000030643"/>
    </source>
</evidence>
<dbReference type="Proteomes" id="UP000030643">
    <property type="component" value="Unassembled WGS sequence"/>
</dbReference>